<dbReference type="AlphaFoldDB" id="A0A7J5YY64"/>
<proteinExistence type="predicted"/>
<organism evidence="1 2">
    <name type="scientific">Dissostichus mawsoni</name>
    <name type="common">Antarctic cod</name>
    <dbReference type="NCBI Taxonomy" id="36200"/>
    <lineage>
        <taxon>Eukaryota</taxon>
        <taxon>Metazoa</taxon>
        <taxon>Chordata</taxon>
        <taxon>Craniata</taxon>
        <taxon>Vertebrata</taxon>
        <taxon>Euteleostomi</taxon>
        <taxon>Actinopterygii</taxon>
        <taxon>Neopterygii</taxon>
        <taxon>Teleostei</taxon>
        <taxon>Neoteleostei</taxon>
        <taxon>Acanthomorphata</taxon>
        <taxon>Eupercaria</taxon>
        <taxon>Perciformes</taxon>
        <taxon>Notothenioidei</taxon>
        <taxon>Nototheniidae</taxon>
        <taxon>Dissostichus</taxon>
    </lineage>
</organism>
<accession>A0A7J5YY64</accession>
<comment type="caution">
    <text evidence="1">The sequence shown here is derived from an EMBL/GenBank/DDBJ whole genome shotgun (WGS) entry which is preliminary data.</text>
</comment>
<gene>
    <name evidence="1" type="ORF">F7725_022455</name>
</gene>
<evidence type="ECO:0000313" key="1">
    <source>
        <dbReference type="EMBL" id="KAF3854400.1"/>
    </source>
</evidence>
<reference evidence="1 2" key="1">
    <citation type="submission" date="2020-03" db="EMBL/GenBank/DDBJ databases">
        <title>Dissostichus mawsoni Genome sequencing and assembly.</title>
        <authorList>
            <person name="Park H."/>
        </authorList>
    </citation>
    <scope>NUCLEOTIDE SEQUENCE [LARGE SCALE GENOMIC DNA]</scope>
    <source>
        <strain evidence="1">DM0001</strain>
        <tissue evidence="1">Muscle</tissue>
    </source>
</reference>
<keyword evidence="2" id="KW-1185">Reference proteome</keyword>
<evidence type="ECO:0000313" key="2">
    <source>
        <dbReference type="Proteomes" id="UP000518266"/>
    </source>
</evidence>
<dbReference type="EMBL" id="JAAKFY010000007">
    <property type="protein sequence ID" value="KAF3854400.1"/>
    <property type="molecule type" value="Genomic_DNA"/>
</dbReference>
<protein>
    <submittedName>
        <fullName evidence="1">Uncharacterized protein</fullName>
    </submittedName>
</protein>
<dbReference type="Proteomes" id="UP000518266">
    <property type="component" value="Unassembled WGS sequence"/>
</dbReference>
<sequence>MSITTNLLPLGVSSERTASRGKTRAEEAPTIFGLTVPPPCLSLPPPHTSQRMELPSELVLKQVQEALLYAISQNYSVLFLSYVEKIMKVFERKSLLALRRGGACVRGRGLPLETNVLNEDGRRKNQEKNY</sequence>
<name>A0A7J5YY64_DISMA</name>